<dbReference type="PANTHER" id="PTHR33933:SF1">
    <property type="entry name" value="PROTEIN ADENYLYLTRANSFERASE MNTA-RELATED"/>
    <property type="match status" value="1"/>
</dbReference>
<dbReference type="Gene3D" id="1.20.120.330">
    <property type="entry name" value="Nucleotidyltransferases domain 2"/>
    <property type="match status" value="1"/>
</dbReference>
<dbReference type="CDD" id="cd05403">
    <property type="entry name" value="NT_KNTase_like"/>
    <property type="match status" value="1"/>
</dbReference>
<protein>
    <submittedName>
        <fullName evidence="2">Nucleotidyltransferase</fullName>
    </submittedName>
</protein>
<dbReference type="PANTHER" id="PTHR33933">
    <property type="entry name" value="NUCLEOTIDYLTRANSFERASE"/>
    <property type="match status" value="1"/>
</dbReference>
<dbReference type="SUPFAM" id="SSF81301">
    <property type="entry name" value="Nucleotidyltransferase"/>
    <property type="match status" value="1"/>
</dbReference>
<dbReference type="EMBL" id="FCNP01000030">
    <property type="protein sequence ID" value="CVI57318.1"/>
    <property type="molecule type" value="Genomic_DNA"/>
</dbReference>
<sequence>MKTSLEHLPERKQRELARVVGIIQEEFADLVERSKSDAKKDGRIFKIILFGSHARGNWVDEPHTSKGYRSDFDILVIVSNKELADPKYWDKTTDRLMWDKEIETPVSLIVHGAREISNFLHDGQYFFVDLAREGVVLYEFDDRPLAEAKPLSPSDALRVAEEHFSTQLNSAKFFHELALYSITHDQRNHAAFNLHQAVETAYNCYLLTLTNYSPASHNLKFLRGLSEGRDHRLIDIWPRDRQRFTTWYNILNEAYVKARYSKRFEVSEEALTWLQERTAELHKLVETLCREYIEKLKQAAGQAANSSD</sequence>
<dbReference type="GO" id="GO:0016740">
    <property type="term" value="F:transferase activity"/>
    <property type="evidence" value="ECO:0007669"/>
    <property type="project" value="UniProtKB-KW"/>
</dbReference>
<dbReference type="Proteomes" id="UP000192140">
    <property type="component" value="Unassembled WGS sequence"/>
</dbReference>
<proteinExistence type="predicted"/>
<comment type="caution">
    <text evidence="2">The sequence shown here is derived from an EMBL/GenBank/DDBJ whole genome shotgun (WGS) entry which is preliminary data.</text>
</comment>
<gene>
    <name evidence="2" type="ORF">AGR7A_Lc10013</name>
</gene>
<accession>A0A1S7TRV8</accession>
<evidence type="ECO:0000259" key="1">
    <source>
        <dbReference type="PROSITE" id="PS50910"/>
    </source>
</evidence>
<feature type="domain" description="HEPN" evidence="1">
    <location>
        <begin position="168"/>
        <end position="288"/>
    </location>
</feature>
<organism evidence="2 3">
    <name type="scientific">Agrobacterium deltaense NCPPB 1641</name>
    <dbReference type="NCBI Taxonomy" id="1183425"/>
    <lineage>
        <taxon>Bacteria</taxon>
        <taxon>Pseudomonadati</taxon>
        <taxon>Pseudomonadota</taxon>
        <taxon>Alphaproteobacteria</taxon>
        <taxon>Hyphomicrobiales</taxon>
        <taxon>Rhizobiaceae</taxon>
        <taxon>Rhizobium/Agrobacterium group</taxon>
        <taxon>Agrobacterium</taxon>
    </lineage>
</organism>
<dbReference type="SMART" id="SM00748">
    <property type="entry name" value="HEPN"/>
    <property type="match status" value="1"/>
</dbReference>
<keyword evidence="3" id="KW-1185">Reference proteome</keyword>
<dbReference type="Gene3D" id="3.30.460.10">
    <property type="entry name" value="Beta Polymerase, domain 2"/>
    <property type="match status" value="1"/>
</dbReference>
<dbReference type="PROSITE" id="PS50910">
    <property type="entry name" value="HEPN"/>
    <property type="match status" value="1"/>
</dbReference>
<evidence type="ECO:0000313" key="2">
    <source>
        <dbReference type="EMBL" id="CVI57318.1"/>
    </source>
</evidence>
<dbReference type="Pfam" id="PF05168">
    <property type="entry name" value="HEPN"/>
    <property type="match status" value="1"/>
</dbReference>
<reference evidence="2" key="1">
    <citation type="submission" date="2016-01" db="EMBL/GenBank/DDBJ databases">
        <authorList>
            <person name="Regsiter A."/>
            <person name="william w."/>
        </authorList>
    </citation>
    <scope>NUCLEOTIDE SEQUENCE</scope>
    <source>
        <strain evidence="2">NCPPB 1641</strain>
    </source>
</reference>
<dbReference type="InterPro" id="IPR043519">
    <property type="entry name" value="NT_sf"/>
</dbReference>
<dbReference type="InterPro" id="IPR052548">
    <property type="entry name" value="Type_VII_TA_antitoxin"/>
</dbReference>
<evidence type="ECO:0000313" key="3">
    <source>
        <dbReference type="Proteomes" id="UP000192140"/>
    </source>
</evidence>
<dbReference type="InterPro" id="IPR007842">
    <property type="entry name" value="HEPN_dom"/>
</dbReference>
<dbReference type="AlphaFoldDB" id="A0A1S7TRV8"/>
<name>A0A1S7TRV8_9HYPH</name>
<dbReference type="RefSeq" id="WP_080853321.1">
    <property type="nucleotide sequence ID" value="NZ_LT009776.1"/>
</dbReference>
<dbReference type="SUPFAM" id="SSF81593">
    <property type="entry name" value="Nucleotidyltransferase substrate binding subunit/domain"/>
    <property type="match status" value="1"/>
</dbReference>